<accession>A0A1X2HT41</accession>
<protein>
    <submittedName>
        <fullName evidence="1">Uncharacterized protein</fullName>
    </submittedName>
</protein>
<gene>
    <name evidence="1" type="ORF">BCR43DRAFT_482055</name>
</gene>
<dbReference type="InParanoid" id="A0A1X2HT41"/>
<sequence length="108" mass="12516">MTSLSSRFNEYCTSQICLCCLQLGKERMPSNPSPEAEPFAVNRIKRCPECRTYFHRDGMAVQNTAIMMESLLVRGREAHVLHTAFSQKGSTKQLWFEQEEQREEEAVR</sequence>
<comment type="caution">
    <text evidence="1">The sequence shown here is derived from an EMBL/GenBank/DDBJ whole genome shotgun (WGS) entry which is preliminary data.</text>
</comment>
<keyword evidence="2" id="KW-1185">Reference proteome</keyword>
<evidence type="ECO:0000313" key="1">
    <source>
        <dbReference type="EMBL" id="ORZ02719.1"/>
    </source>
</evidence>
<proteinExistence type="predicted"/>
<organism evidence="1 2">
    <name type="scientific">Syncephalastrum racemosum</name>
    <name type="common">Filamentous fungus</name>
    <dbReference type="NCBI Taxonomy" id="13706"/>
    <lineage>
        <taxon>Eukaryota</taxon>
        <taxon>Fungi</taxon>
        <taxon>Fungi incertae sedis</taxon>
        <taxon>Mucoromycota</taxon>
        <taxon>Mucoromycotina</taxon>
        <taxon>Mucoromycetes</taxon>
        <taxon>Mucorales</taxon>
        <taxon>Syncephalastraceae</taxon>
        <taxon>Syncephalastrum</taxon>
    </lineage>
</organism>
<dbReference type="AlphaFoldDB" id="A0A1X2HT41"/>
<evidence type="ECO:0000313" key="2">
    <source>
        <dbReference type="Proteomes" id="UP000242180"/>
    </source>
</evidence>
<reference evidence="1 2" key="1">
    <citation type="submission" date="2016-07" db="EMBL/GenBank/DDBJ databases">
        <title>Pervasive Adenine N6-methylation of Active Genes in Fungi.</title>
        <authorList>
            <consortium name="DOE Joint Genome Institute"/>
            <person name="Mondo S.J."/>
            <person name="Dannebaum R.O."/>
            <person name="Kuo R.C."/>
            <person name="Labutti K."/>
            <person name="Haridas S."/>
            <person name="Kuo A."/>
            <person name="Salamov A."/>
            <person name="Ahrendt S.R."/>
            <person name="Lipzen A."/>
            <person name="Sullivan W."/>
            <person name="Andreopoulos W.B."/>
            <person name="Clum A."/>
            <person name="Lindquist E."/>
            <person name="Daum C."/>
            <person name="Ramamoorthy G.K."/>
            <person name="Gryganskyi A."/>
            <person name="Culley D."/>
            <person name="Magnuson J.K."/>
            <person name="James T.Y."/>
            <person name="O'Malley M.A."/>
            <person name="Stajich J.E."/>
            <person name="Spatafora J.W."/>
            <person name="Visel A."/>
            <person name="Grigoriev I.V."/>
        </authorList>
    </citation>
    <scope>NUCLEOTIDE SEQUENCE [LARGE SCALE GENOMIC DNA]</scope>
    <source>
        <strain evidence="1 2">NRRL 2496</strain>
    </source>
</reference>
<dbReference type="Proteomes" id="UP000242180">
    <property type="component" value="Unassembled WGS sequence"/>
</dbReference>
<name>A0A1X2HT41_SYNRA</name>
<dbReference type="EMBL" id="MCGN01000001">
    <property type="protein sequence ID" value="ORZ02719.1"/>
    <property type="molecule type" value="Genomic_DNA"/>
</dbReference>